<dbReference type="Proteomes" id="UP000000263">
    <property type="component" value="Chromosome"/>
</dbReference>
<dbReference type="HOGENOM" id="CLU_1884204_0_0_0"/>
<dbReference type="Pfam" id="PF13620">
    <property type="entry name" value="CarboxypepD_reg"/>
    <property type="match status" value="1"/>
</dbReference>
<dbReference type="InterPro" id="IPR013784">
    <property type="entry name" value="Carb-bd-like_fold"/>
</dbReference>
<dbReference type="GO" id="GO:0030246">
    <property type="term" value="F:carbohydrate binding"/>
    <property type="evidence" value="ECO:0007669"/>
    <property type="project" value="InterPro"/>
</dbReference>
<dbReference type="Gene3D" id="2.60.40.1120">
    <property type="entry name" value="Carboxypeptidase-like, regulatory domain"/>
    <property type="match status" value="1"/>
</dbReference>
<dbReference type="EMBL" id="CP000804">
    <property type="protein sequence ID" value="ABU56233.1"/>
    <property type="molecule type" value="Genomic_DNA"/>
</dbReference>
<keyword evidence="3" id="KW-1185">Reference proteome</keyword>
<reference evidence="2 3" key="1">
    <citation type="submission" date="2007-08" db="EMBL/GenBank/DDBJ databases">
        <title>Complete sequence of Roseiflexus castenholzii DSM 13941.</title>
        <authorList>
            <consortium name="US DOE Joint Genome Institute"/>
            <person name="Copeland A."/>
            <person name="Lucas S."/>
            <person name="Lapidus A."/>
            <person name="Barry K."/>
            <person name="Glavina del Rio T."/>
            <person name="Dalin E."/>
            <person name="Tice H."/>
            <person name="Pitluck S."/>
            <person name="Thompson L.S."/>
            <person name="Brettin T."/>
            <person name="Bruce D."/>
            <person name="Detter J.C."/>
            <person name="Han C."/>
            <person name="Tapia R."/>
            <person name="Schmutz J."/>
            <person name="Larimer F."/>
            <person name="Land M."/>
            <person name="Hauser L."/>
            <person name="Kyrpides N."/>
            <person name="Mikhailova N."/>
            <person name="Bryant D.A."/>
            <person name="Hanada S."/>
            <person name="Tsukatani Y."/>
            <person name="Richardson P."/>
        </authorList>
    </citation>
    <scope>NUCLEOTIDE SEQUENCE [LARGE SCALE GENOMIC DNA]</scope>
    <source>
        <strain evidence="3">DSM 13941 / HLO8</strain>
    </source>
</reference>
<dbReference type="AlphaFoldDB" id="A7NFK7"/>
<proteinExistence type="predicted"/>
<organism evidence="2 3">
    <name type="scientific">Roseiflexus castenholzii (strain DSM 13941 / HLO8)</name>
    <dbReference type="NCBI Taxonomy" id="383372"/>
    <lineage>
        <taxon>Bacteria</taxon>
        <taxon>Bacillati</taxon>
        <taxon>Chloroflexota</taxon>
        <taxon>Chloroflexia</taxon>
        <taxon>Chloroflexales</taxon>
        <taxon>Roseiflexineae</taxon>
        <taxon>Roseiflexaceae</taxon>
        <taxon>Roseiflexus</taxon>
    </lineage>
</organism>
<dbReference type="SUPFAM" id="SSF49452">
    <property type="entry name" value="Starch-binding domain-like"/>
    <property type="match status" value="1"/>
</dbReference>
<dbReference type="eggNOG" id="COG4932">
    <property type="taxonomic scope" value="Bacteria"/>
</dbReference>
<dbReference type="KEGG" id="rca:Rcas_0097"/>
<sequence>MICGQAFITSQTDLYVLLLNPDRCTISGCVTDNAGRGVVGATVRAGAQSATTDADGFYTLSGLPMGTYTLTAALSIYQITSVSRTVTVSSDVSGQDFSAVPLAHLSHQRARDRRGGARRGGRDGAGRCAERRDGC</sequence>
<accession>A7NFK7</accession>
<protein>
    <submittedName>
        <fullName evidence="2">Cna B domain protein</fullName>
    </submittedName>
</protein>
<feature type="compositionally biased region" description="Basic residues" evidence="1">
    <location>
        <begin position="108"/>
        <end position="119"/>
    </location>
</feature>
<feature type="compositionally biased region" description="Basic and acidic residues" evidence="1">
    <location>
        <begin position="120"/>
        <end position="135"/>
    </location>
</feature>
<gene>
    <name evidence="2" type="ordered locus">Rcas_0097</name>
</gene>
<evidence type="ECO:0000256" key="1">
    <source>
        <dbReference type="SAM" id="MobiDB-lite"/>
    </source>
</evidence>
<evidence type="ECO:0000313" key="3">
    <source>
        <dbReference type="Proteomes" id="UP000000263"/>
    </source>
</evidence>
<feature type="region of interest" description="Disordered" evidence="1">
    <location>
        <begin position="108"/>
        <end position="135"/>
    </location>
</feature>
<name>A7NFK7_ROSCS</name>
<evidence type="ECO:0000313" key="2">
    <source>
        <dbReference type="EMBL" id="ABU56233.1"/>
    </source>
</evidence>